<reference evidence="1" key="1">
    <citation type="journal article" date="2021" name="Proc. Natl. Acad. Sci. U.S.A.">
        <title>A Catalog of Tens of Thousands of Viruses from Human Metagenomes Reveals Hidden Associations with Chronic Diseases.</title>
        <authorList>
            <person name="Tisza M.J."/>
            <person name="Buck C.B."/>
        </authorList>
    </citation>
    <scope>NUCLEOTIDE SEQUENCE</scope>
    <source>
        <strain evidence="1">CtCpR1</strain>
    </source>
</reference>
<protein>
    <submittedName>
        <fullName evidence="1">Uncharacterized protein</fullName>
    </submittedName>
</protein>
<evidence type="ECO:0000313" key="1">
    <source>
        <dbReference type="EMBL" id="DAG03194.1"/>
    </source>
</evidence>
<sequence>MNEGYVKVSWKNNAKTGEAENVVIDTEASATEEATAACLMVRHACETIAQYSGKEKAKKCLLETVKIALDATDEEIEVQAKTQGKDGGDDE</sequence>
<name>A0A8S5V8U6_9CAUD</name>
<accession>A0A8S5V8U6</accession>
<organism evidence="1">
    <name type="scientific">Caudovirales sp. ctCpR1</name>
    <dbReference type="NCBI Taxonomy" id="2825760"/>
    <lineage>
        <taxon>Viruses</taxon>
        <taxon>Duplodnaviria</taxon>
        <taxon>Heunggongvirae</taxon>
        <taxon>Uroviricota</taxon>
        <taxon>Caudoviricetes</taxon>
    </lineage>
</organism>
<dbReference type="EMBL" id="BK016224">
    <property type="protein sequence ID" value="DAG03194.1"/>
    <property type="molecule type" value="Genomic_DNA"/>
</dbReference>
<proteinExistence type="predicted"/>